<gene>
    <name evidence="1" type="ORF">SCFA_30061</name>
</gene>
<protein>
    <submittedName>
        <fullName evidence="1">Uncharacterized protein</fullName>
    </submittedName>
</protein>
<evidence type="ECO:0000313" key="1">
    <source>
        <dbReference type="EMBL" id="VFU14532.1"/>
    </source>
</evidence>
<dbReference type="AlphaFoldDB" id="A0A485LZ58"/>
<proteinExistence type="predicted"/>
<accession>A0A485LZ58</accession>
<dbReference type="EMBL" id="CAADRM010000092">
    <property type="protein sequence ID" value="VFU14532.1"/>
    <property type="molecule type" value="Genomic_DNA"/>
</dbReference>
<organism evidence="1">
    <name type="scientific">anaerobic digester metagenome</name>
    <dbReference type="NCBI Taxonomy" id="1263854"/>
    <lineage>
        <taxon>unclassified sequences</taxon>
        <taxon>metagenomes</taxon>
        <taxon>ecological metagenomes</taxon>
    </lineage>
</organism>
<name>A0A485LZ58_9ZZZZ</name>
<reference evidence="1" key="1">
    <citation type="submission" date="2019-03" db="EMBL/GenBank/DDBJ databases">
        <authorList>
            <person name="Hao L."/>
        </authorList>
    </citation>
    <scope>NUCLEOTIDE SEQUENCE</scope>
</reference>
<sequence>MHAYPPVKAHTETFSPAHGMRNGRVRVFEVTSAQGLI</sequence>